<dbReference type="InterPro" id="IPR011257">
    <property type="entry name" value="DNA_glycosylase"/>
</dbReference>
<dbReference type="SMART" id="SM00478">
    <property type="entry name" value="ENDO3c"/>
    <property type="match status" value="1"/>
</dbReference>
<dbReference type="Gene3D" id="1.10.1670.10">
    <property type="entry name" value="Helix-hairpin-Helix base-excision DNA repair enzymes (C-terminal)"/>
    <property type="match status" value="1"/>
</dbReference>
<gene>
    <name evidence="6" type="ORF">ENS41_06325</name>
</gene>
<dbReference type="GO" id="GO:0051539">
    <property type="term" value="F:4 iron, 4 sulfur cluster binding"/>
    <property type="evidence" value="ECO:0007669"/>
    <property type="project" value="UniProtKB-KW"/>
</dbReference>
<keyword evidence="4" id="KW-0411">Iron-sulfur</keyword>
<proteinExistence type="predicted"/>
<keyword evidence="1" id="KW-0004">4Fe-4S</keyword>
<dbReference type="SUPFAM" id="SSF48150">
    <property type="entry name" value="DNA-glycosylase"/>
    <property type="match status" value="1"/>
</dbReference>
<evidence type="ECO:0000256" key="3">
    <source>
        <dbReference type="ARBA" id="ARBA00023004"/>
    </source>
</evidence>
<dbReference type="GO" id="GO:0046872">
    <property type="term" value="F:metal ion binding"/>
    <property type="evidence" value="ECO:0007669"/>
    <property type="project" value="UniProtKB-KW"/>
</dbReference>
<name>A0A7C4GGY0_UNCW3</name>
<evidence type="ECO:0000256" key="2">
    <source>
        <dbReference type="ARBA" id="ARBA00022723"/>
    </source>
</evidence>
<accession>A0A7C4GGY0</accession>
<dbReference type="InterPro" id="IPR003265">
    <property type="entry name" value="HhH-GPD_domain"/>
</dbReference>
<dbReference type="InterPro" id="IPR023170">
    <property type="entry name" value="HhH_base_excis_C"/>
</dbReference>
<dbReference type="EMBL" id="DSUT01000133">
    <property type="protein sequence ID" value="HGK28555.1"/>
    <property type="molecule type" value="Genomic_DNA"/>
</dbReference>
<keyword evidence="3" id="KW-0408">Iron</keyword>
<keyword evidence="2" id="KW-0479">Metal-binding</keyword>
<sequence>MLRLYRILSRHFGPQRWWPARTPLEVIVGAVLVQNTSWTGVEHAVANLSRLRLLQLDRLVQVQASRLAGIIRPAGCSRVKARRLLTLLHWLKTRGGLDQLRHSPTSELRAELLAINGVGPETADSILLYALHRPVFVVGAYTRRILTRYGLMRGDEDYEKVRVAVEKALPHRSGLYGEFHALLVRLGKTHCRPVPKCDGCPLE</sequence>
<dbReference type="PANTHER" id="PTHR10359:SF19">
    <property type="entry name" value="DNA REPAIR GLYCOSYLASE MJ1434-RELATED"/>
    <property type="match status" value="1"/>
</dbReference>
<dbReference type="CDD" id="cd00056">
    <property type="entry name" value="ENDO3c"/>
    <property type="match status" value="1"/>
</dbReference>
<dbReference type="AlphaFoldDB" id="A0A7C4GGY0"/>
<dbReference type="PIRSF" id="PIRSF001435">
    <property type="entry name" value="Nth"/>
    <property type="match status" value="1"/>
</dbReference>
<comment type="caution">
    <text evidence="6">The sequence shown here is derived from an EMBL/GenBank/DDBJ whole genome shotgun (WGS) entry which is preliminary data.</text>
</comment>
<dbReference type="GO" id="GO:0003824">
    <property type="term" value="F:catalytic activity"/>
    <property type="evidence" value="ECO:0007669"/>
    <property type="project" value="InterPro"/>
</dbReference>
<dbReference type="Pfam" id="PF00730">
    <property type="entry name" value="HhH-GPD"/>
    <property type="match status" value="1"/>
</dbReference>
<evidence type="ECO:0000259" key="5">
    <source>
        <dbReference type="SMART" id="SM00478"/>
    </source>
</evidence>
<dbReference type="Gene3D" id="1.10.340.30">
    <property type="entry name" value="Hypothetical protein, domain 2"/>
    <property type="match status" value="1"/>
</dbReference>
<evidence type="ECO:0000256" key="1">
    <source>
        <dbReference type="ARBA" id="ARBA00022485"/>
    </source>
</evidence>
<feature type="domain" description="HhH-GPD" evidence="5">
    <location>
        <begin position="32"/>
        <end position="189"/>
    </location>
</feature>
<protein>
    <recommendedName>
        <fullName evidence="5">HhH-GPD domain-containing protein</fullName>
    </recommendedName>
</protein>
<evidence type="ECO:0000256" key="4">
    <source>
        <dbReference type="ARBA" id="ARBA00023014"/>
    </source>
</evidence>
<dbReference type="GO" id="GO:0006284">
    <property type="term" value="P:base-excision repair"/>
    <property type="evidence" value="ECO:0007669"/>
    <property type="project" value="InterPro"/>
</dbReference>
<evidence type="ECO:0000313" key="6">
    <source>
        <dbReference type="EMBL" id="HGK28555.1"/>
    </source>
</evidence>
<organism evidence="6">
    <name type="scientific">candidate division WOR-3 bacterium</name>
    <dbReference type="NCBI Taxonomy" id="2052148"/>
    <lineage>
        <taxon>Bacteria</taxon>
        <taxon>Bacteria division WOR-3</taxon>
    </lineage>
</organism>
<reference evidence="6" key="1">
    <citation type="journal article" date="2020" name="mSystems">
        <title>Genome- and Community-Level Interaction Insights into Carbon Utilization and Element Cycling Functions of Hydrothermarchaeota in Hydrothermal Sediment.</title>
        <authorList>
            <person name="Zhou Z."/>
            <person name="Liu Y."/>
            <person name="Xu W."/>
            <person name="Pan J."/>
            <person name="Luo Z.H."/>
            <person name="Li M."/>
        </authorList>
    </citation>
    <scope>NUCLEOTIDE SEQUENCE [LARGE SCALE GENOMIC DNA]</scope>
    <source>
        <strain evidence="6">SpSt-488</strain>
    </source>
</reference>
<dbReference type="PANTHER" id="PTHR10359">
    <property type="entry name" value="A/G-SPECIFIC ADENINE GLYCOSYLASE/ENDONUCLEASE III"/>
    <property type="match status" value="1"/>
</dbReference>